<sequence>MPAPAMNHANSSDCHMTQQETISTNKWVGATTKEKKKMTLGFLTSPVTRSRKKTGRDLDIELDWFIGDLQRLGSSLQQTANSKERERETQARGNEREEKRETLAARVFRFLWNSAGLRSDF</sequence>
<accession>A0A8S9GUV2</accession>
<protein>
    <submittedName>
        <fullName evidence="2">Uncharacterized protein</fullName>
    </submittedName>
</protein>
<feature type="compositionally biased region" description="Basic and acidic residues" evidence="1">
    <location>
        <begin position="82"/>
        <end position="99"/>
    </location>
</feature>
<name>A0A8S9GUV2_BRACR</name>
<dbReference type="AlphaFoldDB" id="A0A8S9GUV2"/>
<proteinExistence type="predicted"/>
<evidence type="ECO:0000313" key="2">
    <source>
        <dbReference type="EMBL" id="KAF2550075.1"/>
    </source>
</evidence>
<evidence type="ECO:0000313" key="3">
    <source>
        <dbReference type="Proteomes" id="UP000712281"/>
    </source>
</evidence>
<organism evidence="2 3">
    <name type="scientific">Brassica cretica</name>
    <name type="common">Mustard</name>
    <dbReference type="NCBI Taxonomy" id="69181"/>
    <lineage>
        <taxon>Eukaryota</taxon>
        <taxon>Viridiplantae</taxon>
        <taxon>Streptophyta</taxon>
        <taxon>Embryophyta</taxon>
        <taxon>Tracheophyta</taxon>
        <taxon>Spermatophyta</taxon>
        <taxon>Magnoliopsida</taxon>
        <taxon>eudicotyledons</taxon>
        <taxon>Gunneridae</taxon>
        <taxon>Pentapetalae</taxon>
        <taxon>rosids</taxon>
        <taxon>malvids</taxon>
        <taxon>Brassicales</taxon>
        <taxon>Brassicaceae</taxon>
        <taxon>Brassiceae</taxon>
        <taxon>Brassica</taxon>
    </lineage>
</organism>
<feature type="compositionally biased region" description="Polar residues" evidence="1">
    <location>
        <begin position="8"/>
        <end position="21"/>
    </location>
</feature>
<reference evidence="2" key="1">
    <citation type="submission" date="2019-12" db="EMBL/GenBank/DDBJ databases">
        <title>Genome sequencing and annotation of Brassica cretica.</title>
        <authorList>
            <person name="Studholme D.J."/>
            <person name="Sarris P.F."/>
        </authorList>
    </citation>
    <scope>NUCLEOTIDE SEQUENCE</scope>
    <source>
        <strain evidence="2">PFS-001/15</strain>
        <tissue evidence="2">Leaf</tissue>
    </source>
</reference>
<dbReference type="Proteomes" id="UP000712281">
    <property type="component" value="Unassembled WGS sequence"/>
</dbReference>
<feature type="region of interest" description="Disordered" evidence="1">
    <location>
        <begin position="1"/>
        <end position="21"/>
    </location>
</feature>
<feature type="region of interest" description="Disordered" evidence="1">
    <location>
        <begin position="75"/>
        <end position="99"/>
    </location>
</feature>
<gene>
    <name evidence="2" type="ORF">F2Q68_00034034</name>
</gene>
<comment type="caution">
    <text evidence="2">The sequence shown here is derived from an EMBL/GenBank/DDBJ whole genome shotgun (WGS) entry which is preliminary data.</text>
</comment>
<evidence type="ECO:0000256" key="1">
    <source>
        <dbReference type="SAM" id="MobiDB-lite"/>
    </source>
</evidence>
<dbReference type="EMBL" id="QGKW02001988">
    <property type="protein sequence ID" value="KAF2550075.1"/>
    <property type="molecule type" value="Genomic_DNA"/>
</dbReference>